<gene>
    <name evidence="1" type="ORF">KSB_60020</name>
</gene>
<name>A0ABQ3UYA5_9CHLR</name>
<proteinExistence type="predicted"/>
<dbReference type="InterPro" id="IPR029033">
    <property type="entry name" value="His_PPase_superfam"/>
</dbReference>
<comment type="caution">
    <text evidence="1">The sequence shown here is derived from an EMBL/GenBank/DDBJ whole genome shotgun (WGS) entry which is preliminary data.</text>
</comment>
<dbReference type="Gene3D" id="3.40.50.1240">
    <property type="entry name" value="Phosphoglycerate mutase-like"/>
    <property type="match status" value="1"/>
</dbReference>
<evidence type="ECO:0000313" key="1">
    <source>
        <dbReference type="EMBL" id="GHO57527.1"/>
    </source>
</evidence>
<dbReference type="Proteomes" id="UP000654345">
    <property type="component" value="Unassembled WGS sequence"/>
</dbReference>
<protein>
    <recommendedName>
        <fullName evidence="3">Histidine phosphatase family protein</fullName>
    </recommendedName>
</protein>
<dbReference type="Pfam" id="PF00300">
    <property type="entry name" value="His_Phos_1"/>
    <property type="match status" value="1"/>
</dbReference>
<reference evidence="1 2" key="1">
    <citation type="journal article" date="2021" name="Int. J. Syst. Evol. Microbiol.">
        <title>Reticulibacter mediterranei gen. nov., sp. nov., within the new family Reticulibacteraceae fam. nov., and Ktedonospora formicarum gen. nov., sp. nov., Ktedonobacter robiniae sp. nov., Dictyobacter formicarum sp. nov. and Dictyobacter arantiisoli sp. nov., belonging to the class Ktedonobacteria.</title>
        <authorList>
            <person name="Yabe S."/>
            <person name="Zheng Y."/>
            <person name="Wang C.M."/>
            <person name="Sakai Y."/>
            <person name="Abe K."/>
            <person name="Yokota A."/>
            <person name="Donadio S."/>
            <person name="Cavaletti L."/>
            <person name="Monciardini P."/>
        </authorList>
    </citation>
    <scope>NUCLEOTIDE SEQUENCE [LARGE SCALE GENOMIC DNA]</scope>
    <source>
        <strain evidence="1 2">SOSP1-30</strain>
    </source>
</reference>
<evidence type="ECO:0008006" key="3">
    <source>
        <dbReference type="Google" id="ProtNLM"/>
    </source>
</evidence>
<keyword evidence="2" id="KW-1185">Reference proteome</keyword>
<evidence type="ECO:0000313" key="2">
    <source>
        <dbReference type="Proteomes" id="UP000654345"/>
    </source>
</evidence>
<dbReference type="SUPFAM" id="SSF53254">
    <property type="entry name" value="Phosphoglycerate mutase-like"/>
    <property type="match status" value="1"/>
</dbReference>
<dbReference type="InterPro" id="IPR013078">
    <property type="entry name" value="His_Pase_superF_clade-1"/>
</dbReference>
<accession>A0ABQ3UYA5</accession>
<dbReference type="EMBL" id="BNJG01000002">
    <property type="protein sequence ID" value="GHO57527.1"/>
    <property type="molecule type" value="Genomic_DNA"/>
</dbReference>
<dbReference type="RefSeq" id="WP_201373914.1">
    <property type="nucleotide sequence ID" value="NZ_BNJG01000002.1"/>
</dbReference>
<organism evidence="1 2">
    <name type="scientific">Ktedonobacter robiniae</name>
    <dbReference type="NCBI Taxonomy" id="2778365"/>
    <lineage>
        <taxon>Bacteria</taxon>
        <taxon>Bacillati</taxon>
        <taxon>Chloroflexota</taxon>
        <taxon>Ktedonobacteria</taxon>
        <taxon>Ktedonobacterales</taxon>
        <taxon>Ktedonobacteraceae</taxon>
        <taxon>Ktedonobacter</taxon>
    </lineage>
</organism>
<sequence>MTHRYFIRHGDYTECLRDRLANTGEIKADVLIASPMKRAKASAELLAPALGLPIVFEKDLEEWVCDDGTLTPSEFSARWN</sequence>